<dbReference type="AlphaFoldDB" id="A0AAD6VB71"/>
<proteinExistence type="inferred from homology"/>
<dbReference type="Pfam" id="PF00106">
    <property type="entry name" value="adh_short"/>
    <property type="match status" value="1"/>
</dbReference>
<dbReference type="InterPro" id="IPR036291">
    <property type="entry name" value="NAD(P)-bd_dom_sf"/>
</dbReference>
<accession>A0AAD6VB71</accession>
<keyword evidence="5" id="KW-1185">Reference proteome</keyword>
<dbReference type="Gene3D" id="3.40.50.720">
    <property type="entry name" value="NAD(P)-binding Rossmann-like Domain"/>
    <property type="match status" value="1"/>
</dbReference>
<dbReference type="PANTHER" id="PTHR43976:SF16">
    <property type="entry name" value="SHORT-CHAIN DEHYDROGENASE_REDUCTASE FAMILY PROTEIN"/>
    <property type="match status" value="1"/>
</dbReference>
<reference evidence="4" key="1">
    <citation type="submission" date="2023-03" db="EMBL/GenBank/DDBJ databases">
        <title>Massive genome expansion in bonnet fungi (Mycena s.s.) driven by repeated elements and novel gene families across ecological guilds.</title>
        <authorList>
            <consortium name="Lawrence Berkeley National Laboratory"/>
            <person name="Harder C.B."/>
            <person name="Miyauchi S."/>
            <person name="Viragh M."/>
            <person name="Kuo A."/>
            <person name="Thoen E."/>
            <person name="Andreopoulos B."/>
            <person name="Lu D."/>
            <person name="Skrede I."/>
            <person name="Drula E."/>
            <person name="Henrissat B."/>
            <person name="Morin E."/>
            <person name="Kohler A."/>
            <person name="Barry K."/>
            <person name="LaButti K."/>
            <person name="Morin E."/>
            <person name="Salamov A."/>
            <person name="Lipzen A."/>
            <person name="Mereny Z."/>
            <person name="Hegedus B."/>
            <person name="Baldrian P."/>
            <person name="Stursova M."/>
            <person name="Weitz H."/>
            <person name="Taylor A."/>
            <person name="Grigoriev I.V."/>
            <person name="Nagy L.G."/>
            <person name="Martin F."/>
            <person name="Kauserud H."/>
        </authorList>
    </citation>
    <scope>NUCLEOTIDE SEQUENCE</scope>
    <source>
        <strain evidence="4">9144</strain>
    </source>
</reference>
<dbReference type="PANTHER" id="PTHR43976">
    <property type="entry name" value="SHORT CHAIN DEHYDROGENASE"/>
    <property type="match status" value="1"/>
</dbReference>
<dbReference type="InterPro" id="IPR002347">
    <property type="entry name" value="SDR_fam"/>
</dbReference>
<dbReference type="GO" id="GO:0016491">
    <property type="term" value="F:oxidoreductase activity"/>
    <property type="evidence" value="ECO:0007669"/>
    <property type="project" value="UniProtKB-KW"/>
</dbReference>
<keyword evidence="2" id="KW-0560">Oxidoreductase</keyword>
<comment type="similarity">
    <text evidence="1 3">Belongs to the short-chain dehydrogenases/reductases (SDR) family.</text>
</comment>
<protein>
    <submittedName>
        <fullName evidence="4">NAD(P)-binding protein</fullName>
    </submittedName>
</protein>
<comment type="caution">
    <text evidence="4">The sequence shown here is derived from an EMBL/GenBank/DDBJ whole genome shotgun (WGS) entry which is preliminary data.</text>
</comment>
<gene>
    <name evidence="4" type="ORF">GGX14DRAFT_636527</name>
</gene>
<sequence>MTDTGRVWLVTGASSGFGRGLTEVALRNNEKVVAACRTPADLDGLAAANPERLLVVKCDVTKADDVVAAFARGIERFGRVDVVFNNAGLVMISEIEGTPDSQHAARALFEVNFWGALLVSREAVRVFRDLNPAGAGGRLLNVSSSSGFVGMPIMGLYSVRAAMEGFTESLRLELDPAWNIKVSIIAPGGFKTGVHQERTPQFPVPSAYSGDGRPSQAVRDAFRTGSIAPGIVDLAVEAIFKFSKLESPPVRWAVGKDSIRSARAKIDQVSKEMDAFESWSDNLESPH</sequence>
<dbReference type="InterPro" id="IPR051911">
    <property type="entry name" value="SDR_oxidoreductase"/>
</dbReference>
<dbReference type="EMBL" id="JARJCW010000037">
    <property type="protein sequence ID" value="KAJ7207166.1"/>
    <property type="molecule type" value="Genomic_DNA"/>
</dbReference>
<dbReference type="PRINTS" id="PR00081">
    <property type="entry name" value="GDHRDH"/>
</dbReference>
<evidence type="ECO:0000313" key="5">
    <source>
        <dbReference type="Proteomes" id="UP001219525"/>
    </source>
</evidence>
<dbReference type="CDD" id="cd05374">
    <property type="entry name" value="17beta-HSD-like_SDR_c"/>
    <property type="match status" value="1"/>
</dbReference>
<name>A0AAD6VB71_9AGAR</name>
<evidence type="ECO:0000313" key="4">
    <source>
        <dbReference type="EMBL" id="KAJ7207166.1"/>
    </source>
</evidence>
<evidence type="ECO:0000256" key="1">
    <source>
        <dbReference type="ARBA" id="ARBA00006484"/>
    </source>
</evidence>
<evidence type="ECO:0000256" key="2">
    <source>
        <dbReference type="ARBA" id="ARBA00023002"/>
    </source>
</evidence>
<dbReference type="PRINTS" id="PR00080">
    <property type="entry name" value="SDRFAMILY"/>
</dbReference>
<evidence type="ECO:0000256" key="3">
    <source>
        <dbReference type="RuleBase" id="RU000363"/>
    </source>
</evidence>
<dbReference type="SUPFAM" id="SSF51735">
    <property type="entry name" value="NAD(P)-binding Rossmann-fold domains"/>
    <property type="match status" value="1"/>
</dbReference>
<dbReference type="Proteomes" id="UP001219525">
    <property type="component" value="Unassembled WGS sequence"/>
</dbReference>
<organism evidence="4 5">
    <name type="scientific">Mycena pura</name>
    <dbReference type="NCBI Taxonomy" id="153505"/>
    <lineage>
        <taxon>Eukaryota</taxon>
        <taxon>Fungi</taxon>
        <taxon>Dikarya</taxon>
        <taxon>Basidiomycota</taxon>
        <taxon>Agaricomycotina</taxon>
        <taxon>Agaricomycetes</taxon>
        <taxon>Agaricomycetidae</taxon>
        <taxon>Agaricales</taxon>
        <taxon>Marasmiineae</taxon>
        <taxon>Mycenaceae</taxon>
        <taxon>Mycena</taxon>
    </lineage>
</organism>